<dbReference type="SMART" id="SM00387">
    <property type="entry name" value="HATPase_c"/>
    <property type="match status" value="1"/>
</dbReference>
<proteinExistence type="predicted"/>
<gene>
    <name evidence="23" type="ORF">SAMN06295909_0396</name>
</gene>
<keyword evidence="24" id="KW-1185">Reference proteome</keyword>
<comment type="catalytic activity">
    <reaction evidence="1">
        <text>ATP + protein L-histidine = ADP + protein N-phospho-L-histidine.</text>
        <dbReference type="EC" id="2.7.13.3"/>
    </reaction>
</comment>
<name>A0ABY1R7Y2_9MICO</name>
<keyword evidence="13" id="KW-0067">ATP-binding</keyword>
<sequence length="445" mass="45939">MDGRRWWDVAFGAGCVIVGALVSVSAAGAPERVVGVWIVLAVLCLVYYTAGRRTLERPQGGLWFAITLIALTAVGTAFSPNVLTLQCLVFPLLWVLTPKTRNAIVLNIASAATLAVGFIVGQGATAEAILQGLAIQSVSLVFALSLGLWITRIAELGDEKARLLVSLQTAQAESERASREAGAAAERERMARDIHDTIAQSLTSVVLLAQRARSEVGETVAGTPDASPLDGRPIAALDSIDLIESTARDALREARSLVATTAAMPAADTTLGDSLRRLGERFARETGVAVDIDAPSERFQRAPEVVLLRSAQEGLANIRKHAAADRVELALTVDDGWAELRISDDGVGIADPDGALLGTSPGAGFGLHGMHDRVTLLGGTVELASAAGAGTTVRVRVPVTIEAGPSTSSGTGDDTASRHSTGSGSTDGVSAGGPSTGSGTVEEGR</sequence>
<keyword evidence="19" id="KW-0175">Coiled coil</keyword>
<dbReference type="PROSITE" id="PS50109">
    <property type="entry name" value="HIS_KIN"/>
    <property type="match status" value="1"/>
</dbReference>
<dbReference type="SUPFAM" id="SSF55874">
    <property type="entry name" value="ATPase domain of HSP90 chaperone/DNA topoisomerase II/histidine kinase"/>
    <property type="match status" value="1"/>
</dbReference>
<keyword evidence="21" id="KW-0812">Transmembrane</keyword>
<evidence type="ECO:0000256" key="12">
    <source>
        <dbReference type="ARBA" id="ARBA00022777"/>
    </source>
</evidence>
<evidence type="ECO:0000256" key="21">
    <source>
        <dbReference type="SAM" id="Phobius"/>
    </source>
</evidence>
<evidence type="ECO:0000256" key="14">
    <source>
        <dbReference type="ARBA" id="ARBA00023004"/>
    </source>
</evidence>
<feature type="transmembrane region" description="Helical" evidence="21">
    <location>
        <begin position="103"/>
        <end position="121"/>
    </location>
</feature>
<feature type="transmembrane region" description="Helical" evidence="21">
    <location>
        <begin position="128"/>
        <end position="150"/>
    </location>
</feature>
<evidence type="ECO:0000256" key="6">
    <source>
        <dbReference type="ARBA" id="ARBA00022485"/>
    </source>
</evidence>
<keyword evidence="21" id="KW-0472">Membrane</keyword>
<dbReference type="Pfam" id="PF07730">
    <property type="entry name" value="HisKA_3"/>
    <property type="match status" value="1"/>
</dbReference>
<dbReference type="CDD" id="cd16917">
    <property type="entry name" value="HATPase_UhpB-NarQ-NarX-like"/>
    <property type="match status" value="1"/>
</dbReference>
<keyword evidence="16" id="KW-0411">Iron-sulfur</keyword>
<evidence type="ECO:0000313" key="24">
    <source>
        <dbReference type="Proteomes" id="UP000194464"/>
    </source>
</evidence>
<evidence type="ECO:0000256" key="9">
    <source>
        <dbReference type="ARBA" id="ARBA00022679"/>
    </source>
</evidence>
<dbReference type="InterPro" id="IPR011712">
    <property type="entry name" value="Sig_transdc_His_kin_sub3_dim/P"/>
</dbReference>
<evidence type="ECO:0000256" key="13">
    <source>
        <dbReference type="ARBA" id="ARBA00022840"/>
    </source>
</evidence>
<protein>
    <recommendedName>
        <fullName evidence="5">Oxygen sensor histidine kinase NreB</fullName>
        <ecNumber evidence="4">2.7.13.3</ecNumber>
    </recommendedName>
    <alternativeName>
        <fullName evidence="18">Nitrogen regulation protein B</fullName>
    </alternativeName>
</protein>
<dbReference type="GO" id="GO:0016301">
    <property type="term" value="F:kinase activity"/>
    <property type="evidence" value="ECO:0007669"/>
    <property type="project" value="UniProtKB-KW"/>
</dbReference>
<evidence type="ECO:0000256" key="3">
    <source>
        <dbReference type="ARBA" id="ARBA00004496"/>
    </source>
</evidence>
<keyword evidence="11" id="KW-0547">Nucleotide-binding</keyword>
<dbReference type="Gene3D" id="3.30.565.10">
    <property type="entry name" value="Histidine kinase-like ATPase, C-terminal domain"/>
    <property type="match status" value="1"/>
</dbReference>
<dbReference type="InterPro" id="IPR004358">
    <property type="entry name" value="Sig_transdc_His_kin-like_C"/>
</dbReference>
<evidence type="ECO:0000313" key="23">
    <source>
        <dbReference type="EMBL" id="SMQ60090.1"/>
    </source>
</evidence>
<keyword evidence="21" id="KW-1133">Transmembrane helix</keyword>
<dbReference type="Pfam" id="PF02518">
    <property type="entry name" value="HATPase_c"/>
    <property type="match status" value="1"/>
</dbReference>
<comment type="caution">
    <text evidence="23">The sequence shown here is derived from an EMBL/GenBank/DDBJ whole genome shotgun (WGS) entry which is preliminary data.</text>
</comment>
<keyword evidence="10" id="KW-0479">Metal-binding</keyword>
<comment type="subcellular location">
    <subcellularLocation>
        <location evidence="3">Cytoplasm</location>
    </subcellularLocation>
</comment>
<comment type="cofactor">
    <cofactor evidence="2">
        <name>[4Fe-4S] cluster</name>
        <dbReference type="ChEBI" id="CHEBI:49883"/>
    </cofactor>
</comment>
<dbReference type="Gene3D" id="1.20.5.1930">
    <property type="match status" value="1"/>
</dbReference>
<evidence type="ECO:0000256" key="5">
    <source>
        <dbReference type="ARBA" id="ARBA00017322"/>
    </source>
</evidence>
<keyword evidence="15" id="KW-0902">Two-component regulatory system</keyword>
<evidence type="ECO:0000256" key="11">
    <source>
        <dbReference type="ARBA" id="ARBA00022741"/>
    </source>
</evidence>
<evidence type="ECO:0000256" key="16">
    <source>
        <dbReference type="ARBA" id="ARBA00023014"/>
    </source>
</evidence>
<evidence type="ECO:0000256" key="4">
    <source>
        <dbReference type="ARBA" id="ARBA00012438"/>
    </source>
</evidence>
<feature type="domain" description="Histidine kinase" evidence="22">
    <location>
        <begin position="307"/>
        <end position="401"/>
    </location>
</feature>
<keyword evidence="14" id="KW-0408">Iron</keyword>
<evidence type="ECO:0000256" key="15">
    <source>
        <dbReference type="ARBA" id="ARBA00023012"/>
    </source>
</evidence>
<evidence type="ECO:0000256" key="18">
    <source>
        <dbReference type="ARBA" id="ARBA00030800"/>
    </source>
</evidence>
<reference evidence="23 24" key="1">
    <citation type="submission" date="2017-04" db="EMBL/GenBank/DDBJ databases">
        <authorList>
            <person name="Varghese N."/>
            <person name="Submissions S."/>
        </authorList>
    </citation>
    <scope>NUCLEOTIDE SEQUENCE [LARGE SCALE GENOMIC DNA]</scope>
    <source>
        <strain evidence="23 24">VKM Ac-1784</strain>
    </source>
</reference>
<keyword evidence="12 23" id="KW-0418">Kinase</keyword>
<dbReference type="PANTHER" id="PTHR24421">
    <property type="entry name" value="NITRATE/NITRITE SENSOR PROTEIN NARX-RELATED"/>
    <property type="match status" value="1"/>
</dbReference>
<keyword evidence="6" id="KW-0004">4Fe-4S</keyword>
<comment type="function">
    <text evidence="17">Member of the two-component regulatory system NreB/NreC involved in the control of dissimilatory nitrate/nitrite reduction in response to oxygen. NreB functions as a direct oxygen sensor histidine kinase which is autophosphorylated, in the absence of oxygen, probably at the conserved histidine residue, and transfers its phosphate group probably to a conserved aspartate residue of NreC. NreB/NreC activates the expression of the nitrate (narGHJI) and nitrite (nir) reductase operons, as well as the putative nitrate transporter gene narT.</text>
</comment>
<evidence type="ECO:0000256" key="1">
    <source>
        <dbReference type="ARBA" id="ARBA00000085"/>
    </source>
</evidence>
<evidence type="ECO:0000256" key="10">
    <source>
        <dbReference type="ARBA" id="ARBA00022723"/>
    </source>
</evidence>
<organism evidence="23 24">
    <name type="scientific">Plantibacter elymi</name>
    <name type="common">nom. nud.</name>
    <dbReference type="NCBI Taxonomy" id="199708"/>
    <lineage>
        <taxon>Bacteria</taxon>
        <taxon>Bacillati</taxon>
        <taxon>Actinomycetota</taxon>
        <taxon>Actinomycetes</taxon>
        <taxon>Micrococcales</taxon>
        <taxon>Microbacteriaceae</taxon>
        <taxon>Plantibacter</taxon>
    </lineage>
</organism>
<evidence type="ECO:0000259" key="22">
    <source>
        <dbReference type="PROSITE" id="PS50109"/>
    </source>
</evidence>
<evidence type="ECO:0000256" key="7">
    <source>
        <dbReference type="ARBA" id="ARBA00022490"/>
    </source>
</evidence>
<dbReference type="PIRSF" id="PIRSF037434">
    <property type="entry name" value="STHK_ChrS"/>
    <property type="match status" value="1"/>
</dbReference>
<dbReference type="Proteomes" id="UP000194464">
    <property type="component" value="Unassembled WGS sequence"/>
</dbReference>
<feature type="transmembrane region" description="Helical" evidence="21">
    <location>
        <begin position="62"/>
        <end position="83"/>
    </location>
</feature>
<feature type="compositionally biased region" description="Polar residues" evidence="20">
    <location>
        <begin position="418"/>
        <end position="428"/>
    </location>
</feature>
<dbReference type="EMBL" id="FXWJ01000001">
    <property type="protein sequence ID" value="SMQ60090.1"/>
    <property type="molecule type" value="Genomic_DNA"/>
</dbReference>
<feature type="coiled-coil region" evidence="19">
    <location>
        <begin position="153"/>
        <end position="187"/>
    </location>
</feature>
<evidence type="ECO:0000256" key="19">
    <source>
        <dbReference type="SAM" id="Coils"/>
    </source>
</evidence>
<dbReference type="InterPro" id="IPR036890">
    <property type="entry name" value="HATPase_C_sf"/>
</dbReference>
<dbReference type="InterPro" id="IPR050482">
    <property type="entry name" value="Sensor_HK_TwoCompSys"/>
</dbReference>
<evidence type="ECO:0000256" key="17">
    <source>
        <dbReference type="ARBA" id="ARBA00024827"/>
    </source>
</evidence>
<feature type="region of interest" description="Disordered" evidence="20">
    <location>
        <begin position="401"/>
        <end position="445"/>
    </location>
</feature>
<dbReference type="InterPro" id="IPR005467">
    <property type="entry name" value="His_kinase_dom"/>
</dbReference>
<evidence type="ECO:0000256" key="20">
    <source>
        <dbReference type="SAM" id="MobiDB-lite"/>
    </source>
</evidence>
<feature type="transmembrane region" description="Helical" evidence="21">
    <location>
        <begin position="33"/>
        <end position="50"/>
    </location>
</feature>
<accession>A0ABY1R7Y2</accession>
<keyword evidence="8" id="KW-0597">Phosphoprotein</keyword>
<dbReference type="RefSeq" id="WP_086472625.1">
    <property type="nucleotide sequence ID" value="NZ_FXWJ01000001.1"/>
</dbReference>
<feature type="transmembrane region" description="Helical" evidence="21">
    <location>
        <begin position="7"/>
        <end position="27"/>
    </location>
</feature>
<dbReference type="PANTHER" id="PTHR24421:SF10">
    <property type="entry name" value="NITRATE_NITRITE SENSOR PROTEIN NARQ"/>
    <property type="match status" value="1"/>
</dbReference>
<dbReference type="EC" id="2.7.13.3" evidence="4"/>
<keyword evidence="7" id="KW-0963">Cytoplasm</keyword>
<evidence type="ECO:0000256" key="2">
    <source>
        <dbReference type="ARBA" id="ARBA00001966"/>
    </source>
</evidence>
<evidence type="ECO:0000256" key="8">
    <source>
        <dbReference type="ARBA" id="ARBA00022553"/>
    </source>
</evidence>
<dbReference type="PRINTS" id="PR00344">
    <property type="entry name" value="BCTRLSENSOR"/>
</dbReference>
<dbReference type="InterPro" id="IPR017205">
    <property type="entry name" value="Sig_transdc_His_kinase_ChrS"/>
</dbReference>
<keyword evidence="9" id="KW-0808">Transferase</keyword>
<dbReference type="InterPro" id="IPR003594">
    <property type="entry name" value="HATPase_dom"/>
</dbReference>